<sequence>MPFQNIENFSLSENEMMNQISLDSPINYLNSYNLNNNNINLQQDIINNENDPEYSNFHNLNNTDDFELTNSVNMFSNIFTGVAAMTCNINEDNNQLDNSISPSSFSSVSSESLSSLIDGDRNDNNASPISEENDLVTSGKNKILTSSKNATTTTTIFNDVNNNSKITIEFPQVYEENSINDFLTPVSSITMSYDDLLSQNNLIFSTAISTNSDTTSTATEKKQDKVRAKVKKSKKTVSKKKLKKCVHSHTIASITNNLKKVSDSRLSAQGLAQVLHLDSSEEALQREKYILHIFEHELHYPLGYKTWIRDTDKAERIDLINDLYDRVKFRYPDYNPEILETIIRRATYYMMQSRLRRERRAKCKNKDQNE</sequence>
<name>A0A8H2ZGU8_9SACH</name>
<dbReference type="GeneID" id="64856253"/>
<dbReference type="OrthoDB" id="4096434at2759"/>
<dbReference type="Proteomes" id="UP000644660">
    <property type="component" value="Unassembled WGS sequence"/>
</dbReference>
<feature type="compositionally biased region" description="Polar residues" evidence="1">
    <location>
        <begin position="124"/>
        <end position="134"/>
    </location>
</feature>
<dbReference type="AlphaFoldDB" id="A0A8H2ZGU8"/>
<keyword evidence="3" id="KW-1185">Reference proteome</keyword>
<feature type="region of interest" description="Disordered" evidence="1">
    <location>
        <begin position="112"/>
        <end position="134"/>
    </location>
</feature>
<dbReference type="RefSeq" id="XP_041405138.1">
    <property type="nucleotide sequence ID" value="XM_041549204.1"/>
</dbReference>
<protein>
    <submittedName>
        <fullName evidence="2">Uncharacterized protein</fullName>
    </submittedName>
</protein>
<evidence type="ECO:0000313" key="2">
    <source>
        <dbReference type="EMBL" id="CAB4253100.1"/>
    </source>
</evidence>
<organism evidence="2 3">
    <name type="scientific">Maudiozyma barnettii</name>
    <dbReference type="NCBI Taxonomy" id="61262"/>
    <lineage>
        <taxon>Eukaryota</taxon>
        <taxon>Fungi</taxon>
        <taxon>Dikarya</taxon>
        <taxon>Ascomycota</taxon>
        <taxon>Saccharomycotina</taxon>
        <taxon>Saccharomycetes</taxon>
        <taxon>Saccharomycetales</taxon>
        <taxon>Saccharomycetaceae</taxon>
        <taxon>Maudiozyma</taxon>
    </lineage>
</organism>
<gene>
    <name evidence="2" type="ORF">KABA2_02S11748</name>
</gene>
<evidence type="ECO:0000256" key="1">
    <source>
        <dbReference type="SAM" id="MobiDB-lite"/>
    </source>
</evidence>
<reference evidence="2 3" key="1">
    <citation type="submission" date="2020-05" db="EMBL/GenBank/DDBJ databases">
        <authorList>
            <person name="Casaregola S."/>
            <person name="Devillers H."/>
            <person name="Grondin C."/>
        </authorList>
    </citation>
    <scope>NUCLEOTIDE SEQUENCE [LARGE SCALE GENOMIC DNA]</scope>
    <source>
        <strain evidence="2 3">CLIB 1767</strain>
    </source>
</reference>
<evidence type="ECO:0000313" key="3">
    <source>
        <dbReference type="Proteomes" id="UP000644660"/>
    </source>
</evidence>
<comment type="caution">
    <text evidence="2">The sequence shown here is derived from an EMBL/GenBank/DDBJ whole genome shotgun (WGS) entry which is preliminary data.</text>
</comment>
<dbReference type="EMBL" id="CAEFZW010000002">
    <property type="protein sequence ID" value="CAB4253100.1"/>
    <property type="molecule type" value="Genomic_DNA"/>
</dbReference>
<accession>A0A8H2ZGU8</accession>
<proteinExistence type="predicted"/>